<dbReference type="RefSeq" id="WP_120368515.1">
    <property type="nucleotide sequence ID" value="NZ_RAXU01000001.1"/>
</dbReference>
<proteinExistence type="predicted"/>
<organism evidence="1 2">
    <name type="scientific">Acinetobacter guerrae</name>
    <dbReference type="NCBI Taxonomy" id="1843371"/>
    <lineage>
        <taxon>Bacteria</taxon>
        <taxon>Pseudomonadati</taxon>
        <taxon>Pseudomonadota</taxon>
        <taxon>Gammaproteobacteria</taxon>
        <taxon>Moraxellales</taxon>
        <taxon>Moraxellaceae</taxon>
        <taxon>Acinetobacter</taxon>
    </lineage>
</organism>
<evidence type="ECO:0000313" key="2">
    <source>
        <dbReference type="Proteomes" id="UP000269001"/>
    </source>
</evidence>
<evidence type="ECO:0000313" key="1">
    <source>
        <dbReference type="EMBL" id="RKG36021.1"/>
    </source>
</evidence>
<accession>A0A3A8F4D2</accession>
<protein>
    <submittedName>
        <fullName evidence="1">Uncharacterized protein</fullName>
    </submittedName>
</protein>
<keyword evidence="2" id="KW-1185">Reference proteome</keyword>
<gene>
    <name evidence="1" type="ORF">D7V21_00005</name>
</gene>
<reference evidence="1 2" key="1">
    <citation type="submission" date="2018-09" db="EMBL/GenBank/DDBJ databases">
        <title>The draft genome of Acinetobacter spp. strains.</title>
        <authorList>
            <person name="Qin J."/>
            <person name="Feng Y."/>
            <person name="Zong Z."/>
        </authorList>
    </citation>
    <scope>NUCLEOTIDE SEQUENCE [LARGE SCALE GENOMIC DNA]</scope>
    <source>
        <strain evidence="1 2">WCHAc060096</strain>
    </source>
</reference>
<sequence>MAFDLVHYFAEQTAIQKPQLFSQYPREKRSHYIFELNALALGKTIQLWRQDESKLYQEIHHIDPLYLQGIARHLVTSSNNQSELASKELETGLMEVLALQFTEIKQLDDTGNFGQNGLRELLTGQVEHLSGQADDWVWSTSQLTELIGTKPQRSEEISLDETMKEFNQMVNTAQTPATTDHHITIEVQESTIPSWSKVIAPLVALAILVFLYSQYIQLIH</sequence>
<dbReference type="EMBL" id="RAXU01000001">
    <property type="protein sequence ID" value="RKG36021.1"/>
    <property type="molecule type" value="Genomic_DNA"/>
</dbReference>
<dbReference type="AlphaFoldDB" id="A0A3A8F4D2"/>
<comment type="caution">
    <text evidence="1">The sequence shown here is derived from an EMBL/GenBank/DDBJ whole genome shotgun (WGS) entry which is preliminary data.</text>
</comment>
<name>A0A3A8F4D2_9GAMM</name>
<dbReference type="Proteomes" id="UP000269001">
    <property type="component" value="Unassembled WGS sequence"/>
</dbReference>